<evidence type="ECO:0000313" key="2">
    <source>
        <dbReference type="Proteomes" id="UP001296706"/>
    </source>
</evidence>
<sequence length="77" mass="8161">MGDGARVGLEVDPIMCRGHGLCAELLPEQVVLDEWGYPQLASPEVPPSLRAQARAAVNACPTLALRLQRLDGGARPS</sequence>
<gene>
    <name evidence="1" type="ORF">HF577_06005</name>
</gene>
<evidence type="ECO:0000313" key="1">
    <source>
        <dbReference type="EMBL" id="NMH76652.1"/>
    </source>
</evidence>
<protein>
    <submittedName>
        <fullName evidence="1">Ferredoxin</fullName>
    </submittedName>
</protein>
<dbReference type="SUPFAM" id="SSF54862">
    <property type="entry name" value="4Fe-4S ferredoxins"/>
    <property type="match status" value="1"/>
</dbReference>
<accession>A0ABX1R8E8</accession>
<dbReference type="Gene3D" id="3.30.70.20">
    <property type="match status" value="1"/>
</dbReference>
<name>A0ABX1R8E8_9PSEU</name>
<reference evidence="1 2" key="1">
    <citation type="submission" date="2020-04" db="EMBL/GenBank/DDBJ databases">
        <authorList>
            <person name="Klaysubun C."/>
            <person name="Duangmal K."/>
            <person name="Lipun K."/>
        </authorList>
    </citation>
    <scope>NUCLEOTIDE SEQUENCE [LARGE SCALE GENOMIC DNA]</scope>
    <source>
        <strain evidence="1 2">JCM 11839</strain>
    </source>
</reference>
<dbReference type="EMBL" id="JAAXKY010000011">
    <property type="protein sequence ID" value="NMH76652.1"/>
    <property type="molecule type" value="Genomic_DNA"/>
</dbReference>
<organism evidence="1 2">
    <name type="scientific">Pseudonocardia xinjiangensis</name>
    <dbReference type="NCBI Taxonomy" id="75289"/>
    <lineage>
        <taxon>Bacteria</taxon>
        <taxon>Bacillati</taxon>
        <taxon>Actinomycetota</taxon>
        <taxon>Actinomycetes</taxon>
        <taxon>Pseudonocardiales</taxon>
        <taxon>Pseudonocardiaceae</taxon>
        <taxon>Pseudonocardia</taxon>
    </lineage>
</organism>
<dbReference type="RefSeq" id="WP_169394722.1">
    <property type="nucleotide sequence ID" value="NZ_BAAAJH010000008.1"/>
</dbReference>
<comment type="caution">
    <text evidence="1">The sequence shown here is derived from an EMBL/GenBank/DDBJ whole genome shotgun (WGS) entry which is preliminary data.</text>
</comment>
<keyword evidence="2" id="KW-1185">Reference proteome</keyword>
<dbReference type="Proteomes" id="UP001296706">
    <property type="component" value="Unassembled WGS sequence"/>
</dbReference>
<proteinExistence type="predicted"/>
<dbReference type="Pfam" id="PF13459">
    <property type="entry name" value="Fer4_15"/>
    <property type="match status" value="1"/>
</dbReference>